<protein>
    <submittedName>
        <fullName evidence="1">Uncharacterized protein</fullName>
    </submittedName>
</protein>
<reference evidence="1" key="1">
    <citation type="journal article" date="2025" name="Int. J. Syst. Evol. Microbiol.">
        <title>Inconstantimicrobium mannanitabidum sp. nov., a novel member of the family Clostridiaceae isolated from anoxic soil under the treatment of reductive soil disinfestation.</title>
        <authorList>
            <person name="Ueki A."/>
            <person name="Tonouchi A."/>
            <person name="Honma S."/>
            <person name="Kaku N."/>
            <person name="Ueki K."/>
        </authorList>
    </citation>
    <scope>NUCLEOTIDE SEQUENCE</scope>
    <source>
        <strain evidence="1">TW13</strain>
    </source>
</reference>
<dbReference type="Proteomes" id="UP001058074">
    <property type="component" value="Unassembled WGS sequence"/>
</dbReference>
<accession>A0ACB5R6F9</accession>
<keyword evidence="2" id="KW-1185">Reference proteome</keyword>
<proteinExistence type="predicted"/>
<name>A0ACB5R6F9_9CLOT</name>
<organism evidence="1 2">
    <name type="scientific">Inconstantimicrobium mannanitabidum</name>
    <dbReference type="NCBI Taxonomy" id="1604901"/>
    <lineage>
        <taxon>Bacteria</taxon>
        <taxon>Bacillati</taxon>
        <taxon>Bacillota</taxon>
        <taxon>Clostridia</taxon>
        <taxon>Eubacteriales</taxon>
        <taxon>Clostridiaceae</taxon>
        <taxon>Inconstantimicrobium</taxon>
    </lineage>
</organism>
<sequence length="215" mass="26004">MKQYYPNPKLKRILERTQYKKHPKWSKRKWVRRILAMIVPISGIIIYFYNINTPKPIYVQDELFIKVTNISIPVCMAIFFSIPYIGYRKFLERSCATDSRDRENDTLVISDEDLRYIYHPSYDSDIRLFTEFEIRFEDITKIVYNTYNERVDIYGKQKEIYYKDFTTGEIARIADVDDPNETIRLYLYFEENEEILKTLQERSTAETKIIDYPTE</sequence>
<evidence type="ECO:0000313" key="1">
    <source>
        <dbReference type="EMBL" id="GKX64777.1"/>
    </source>
</evidence>
<evidence type="ECO:0000313" key="2">
    <source>
        <dbReference type="Proteomes" id="UP001058074"/>
    </source>
</evidence>
<comment type="caution">
    <text evidence="1">The sequence shown here is derived from an EMBL/GenBank/DDBJ whole genome shotgun (WGS) entry which is preliminary data.</text>
</comment>
<dbReference type="EMBL" id="BROD01000001">
    <property type="protein sequence ID" value="GKX64777.1"/>
    <property type="molecule type" value="Genomic_DNA"/>
</dbReference>
<gene>
    <name evidence="1" type="ORF">rsdtw13_00350</name>
</gene>